<dbReference type="Proteomes" id="UP000245216">
    <property type="component" value="Unassembled WGS sequence"/>
</dbReference>
<dbReference type="PANTHER" id="PTHR30273">
    <property type="entry name" value="PERIPLASMIC SIGNAL SENSOR AND SIGMA FACTOR ACTIVATOR FECR-RELATED"/>
    <property type="match status" value="1"/>
</dbReference>
<proteinExistence type="predicted"/>
<dbReference type="AlphaFoldDB" id="A0A2U2BJR1"/>
<protein>
    <submittedName>
        <fullName evidence="3">Siderophore-interacting protein</fullName>
    </submittedName>
</protein>
<reference evidence="3 4" key="1">
    <citation type="submission" date="2018-05" db="EMBL/GenBank/DDBJ databases">
        <title>Genome Sequence of an Efficient Indole-Degrading Bacterium, Alcaligenes sp.YBY.</title>
        <authorList>
            <person name="Yang B."/>
        </authorList>
    </citation>
    <scope>NUCLEOTIDE SEQUENCE [LARGE SCALE GENOMIC DNA]</scope>
    <source>
        <strain evidence="3 4">YBY</strain>
    </source>
</reference>
<dbReference type="PIRSF" id="PIRSF018266">
    <property type="entry name" value="FecR"/>
    <property type="match status" value="1"/>
</dbReference>
<dbReference type="EMBL" id="QEXO01000003">
    <property type="protein sequence ID" value="PWE14264.1"/>
    <property type="molecule type" value="Genomic_DNA"/>
</dbReference>
<dbReference type="Pfam" id="PF04773">
    <property type="entry name" value="FecR"/>
    <property type="match status" value="1"/>
</dbReference>
<dbReference type="GO" id="GO:0016989">
    <property type="term" value="F:sigma factor antagonist activity"/>
    <property type="evidence" value="ECO:0007669"/>
    <property type="project" value="TreeGrafter"/>
</dbReference>
<dbReference type="Gene3D" id="2.60.120.1440">
    <property type="match status" value="1"/>
</dbReference>
<dbReference type="Pfam" id="PF16220">
    <property type="entry name" value="DUF4880"/>
    <property type="match status" value="1"/>
</dbReference>
<comment type="caution">
    <text evidence="3">The sequence shown here is derived from an EMBL/GenBank/DDBJ whole genome shotgun (WGS) entry which is preliminary data.</text>
</comment>
<evidence type="ECO:0000313" key="3">
    <source>
        <dbReference type="EMBL" id="PWE14264.1"/>
    </source>
</evidence>
<dbReference type="InterPro" id="IPR006860">
    <property type="entry name" value="FecR"/>
</dbReference>
<dbReference type="PANTHER" id="PTHR30273:SF2">
    <property type="entry name" value="PROTEIN FECR"/>
    <property type="match status" value="1"/>
</dbReference>
<feature type="domain" description="FecR protein" evidence="1">
    <location>
        <begin position="115"/>
        <end position="208"/>
    </location>
</feature>
<name>A0A2U2BJR1_ALCFA</name>
<dbReference type="InterPro" id="IPR012373">
    <property type="entry name" value="Ferrdict_sens_TM"/>
</dbReference>
<gene>
    <name evidence="3" type="ORF">DF183_13625</name>
</gene>
<sequence>MLNPPDTGNLPEKVIATASEWFVRLSAEECTPADHQAWQAWLAASPLHQHAWQRIELLNQQFGQFDQAAGFRALSTPLFRRRRTVLKSFAFVLTAGVSAALIQQLPLQVWTADQRTAVGQRRQITLEDGSQLSLNTDSAVDISYNNQIREIKLRRGEIYIATHADPHLPARSLVVSTPAGRIVALGTQFSVYWSNDRAHIHVSQGSVRLEPALAANLTTIVPAGMSSTLDAHRASIPTAMPTQQHAWMDGMLYADNMRLEELIAALARYQPGFLSCDPAVGTLRISGAYPLSDIERSLSAIERVLPVRTERRTAYWTRIIAR</sequence>
<dbReference type="STRING" id="511.UZ73_11360"/>
<accession>A0A2U2BJR1</accession>
<evidence type="ECO:0000313" key="4">
    <source>
        <dbReference type="Proteomes" id="UP000245216"/>
    </source>
</evidence>
<organism evidence="3 4">
    <name type="scientific">Alcaligenes faecalis</name>
    <dbReference type="NCBI Taxonomy" id="511"/>
    <lineage>
        <taxon>Bacteria</taxon>
        <taxon>Pseudomonadati</taxon>
        <taxon>Pseudomonadota</taxon>
        <taxon>Betaproteobacteria</taxon>
        <taxon>Burkholderiales</taxon>
        <taxon>Alcaligenaceae</taxon>
        <taxon>Alcaligenes</taxon>
    </lineage>
</organism>
<dbReference type="InterPro" id="IPR032623">
    <property type="entry name" value="FecR_N"/>
</dbReference>
<evidence type="ECO:0000259" key="2">
    <source>
        <dbReference type="Pfam" id="PF16220"/>
    </source>
</evidence>
<evidence type="ECO:0000259" key="1">
    <source>
        <dbReference type="Pfam" id="PF04773"/>
    </source>
</evidence>
<feature type="domain" description="FecR N-terminal" evidence="2">
    <location>
        <begin position="18"/>
        <end position="56"/>
    </location>
</feature>
<reference evidence="3 4" key="2">
    <citation type="submission" date="2018-05" db="EMBL/GenBank/DDBJ databases">
        <authorList>
            <person name="Lanie J.A."/>
            <person name="Ng W.-L."/>
            <person name="Kazmierczak K.M."/>
            <person name="Andrzejewski T.M."/>
            <person name="Davidsen T.M."/>
            <person name="Wayne K.J."/>
            <person name="Tettelin H."/>
            <person name="Glass J.I."/>
            <person name="Rusch D."/>
            <person name="Podicherti R."/>
            <person name="Tsui H.-C.T."/>
            <person name="Winkler M.E."/>
        </authorList>
    </citation>
    <scope>NUCLEOTIDE SEQUENCE [LARGE SCALE GENOMIC DNA]</scope>
    <source>
        <strain evidence="3 4">YBY</strain>
    </source>
</reference>